<dbReference type="SMART" id="SM00345">
    <property type="entry name" value="HTH_GNTR"/>
    <property type="match status" value="1"/>
</dbReference>
<dbReference type="SMART" id="SM00895">
    <property type="entry name" value="FCD"/>
    <property type="match status" value="1"/>
</dbReference>
<evidence type="ECO:0000259" key="4">
    <source>
        <dbReference type="PROSITE" id="PS50949"/>
    </source>
</evidence>
<dbReference type="CDD" id="cd07377">
    <property type="entry name" value="WHTH_GntR"/>
    <property type="match status" value="1"/>
</dbReference>
<dbReference type="InterPro" id="IPR011711">
    <property type="entry name" value="GntR_C"/>
</dbReference>
<reference evidence="5 6" key="1">
    <citation type="submission" date="2016-10" db="EMBL/GenBank/DDBJ databases">
        <authorList>
            <person name="de Groot N.N."/>
        </authorList>
    </citation>
    <scope>NUCLEOTIDE SEQUENCE [LARGE SCALE GENOMIC DNA]</scope>
    <source>
        <strain evidence="5 6">DSM 19219</strain>
    </source>
</reference>
<dbReference type="PROSITE" id="PS50949">
    <property type="entry name" value="HTH_GNTR"/>
    <property type="match status" value="1"/>
</dbReference>
<evidence type="ECO:0000313" key="5">
    <source>
        <dbReference type="EMBL" id="SDX20725.1"/>
    </source>
</evidence>
<dbReference type="PANTHER" id="PTHR43537:SF53">
    <property type="entry name" value="HTH-TYPE TRANSCRIPTIONAL REPRESSOR NANR"/>
    <property type="match status" value="1"/>
</dbReference>
<dbReference type="InterPro" id="IPR036390">
    <property type="entry name" value="WH_DNA-bd_sf"/>
</dbReference>
<evidence type="ECO:0000313" key="6">
    <source>
        <dbReference type="Proteomes" id="UP000198500"/>
    </source>
</evidence>
<evidence type="ECO:0000256" key="2">
    <source>
        <dbReference type="ARBA" id="ARBA00023125"/>
    </source>
</evidence>
<dbReference type="PRINTS" id="PR00035">
    <property type="entry name" value="HTHGNTR"/>
</dbReference>
<accession>A0A1H2ZTP0</accession>
<dbReference type="NCBIfam" id="NF003011">
    <property type="entry name" value="PRK03837.1"/>
    <property type="match status" value="1"/>
</dbReference>
<dbReference type="OrthoDB" id="5450856at2"/>
<protein>
    <submittedName>
        <fullName evidence="5">Transcriptional regulator, GntR family</fullName>
    </submittedName>
</protein>
<dbReference type="RefSeq" id="WP_092569260.1">
    <property type="nucleotide sequence ID" value="NZ_BMXH01000001.1"/>
</dbReference>
<dbReference type="SUPFAM" id="SSF48008">
    <property type="entry name" value="GntR ligand-binding domain-like"/>
    <property type="match status" value="1"/>
</dbReference>
<dbReference type="STRING" id="574349.SAMN05443545_104252"/>
<dbReference type="Proteomes" id="UP000198500">
    <property type="component" value="Unassembled WGS sequence"/>
</dbReference>
<dbReference type="Pfam" id="PF00392">
    <property type="entry name" value="GntR"/>
    <property type="match status" value="1"/>
</dbReference>
<gene>
    <name evidence="5" type="ORF">SAMN05443545_104252</name>
</gene>
<evidence type="ECO:0000256" key="3">
    <source>
        <dbReference type="ARBA" id="ARBA00023163"/>
    </source>
</evidence>
<keyword evidence="6" id="KW-1185">Reference proteome</keyword>
<evidence type="ECO:0000256" key="1">
    <source>
        <dbReference type="ARBA" id="ARBA00023015"/>
    </source>
</evidence>
<dbReference type="Gene3D" id="1.20.120.530">
    <property type="entry name" value="GntR ligand-binding domain-like"/>
    <property type="match status" value="1"/>
</dbReference>
<keyword evidence="1" id="KW-0805">Transcription regulation</keyword>
<dbReference type="PANTHER" id="PTHR43537">
    <property type="entry name" value="TRANSCRIPTIONAL REGULATOR, GNTR FAMILY"/>
    <property type="match status" value="1"/>
</dbReference>
<proteinExistence type="predicted"/>
<dbReference type="Pfam" id="PF07729">
    <property type="entry name" value="FCD"/>
    <property type="match status" value="1"/>
</dbReference>
<dbReference type="SUPFAM" id="SSF46785">
    <property type="entry name" value="Winged helix' DNA-binding domain"/>
    <property type="match status" value="1"/>
</dbReference>
<feature type="domain" description="HTH gntR-type" evidence="4">
    <location>
        <begin position="10"/>
        <end position="78"/>
    </location>
</feature>
<dbReference type="EMBL" id="FNNI01000004">
    <property type="protein sequence ID" value="SDX20725.1"/>
    <property type="molecule type" value="Genomic_DNA"/>
</dbReference>
<dbReference type="GO" id="GO:0003677">
    <property type="term" value="F:DNA binding"/>
    <property type="evidence" value="ECO:0007669"/>
    <property type="project" value="UniProtKB-KW"/>
</dbReference>
<organism evidence="5 6">
    <name type="scientific">Aidingimonas halophila</name>
    <dbReference type="NCBI Taxonomy" id="574349"/>
    <lineage>
        <taxon>Bacteria</taxon>
        <taxon>Pseudomonadati</taxon>
        <taxon>Pseudomonadota</taxon>
        <taxon>Gammaproteobacteria</taxon>
        <taxon>Oceanospirillales</taxon>
        <taxon>Halomonadaceae</taxon>
        <taxon>Aidingimonas</taxon>
    </lineage>
</organism>
<dbReference type="AlphaFoldDB" id="A0A1H2ZTP0"/>
<dbReference type="InterPro" id="IPR008920">
    <property type="entry name" value="TF_FadR/GntR_C"/>
</dbReference>
<keyword evidence="2" id="KW-0238">DNA-binding</keyword>
<keyword evidence="3" id="KW-0804">Transcription</keyword>
<sequence>MNDVAKIARRKLSDEVFDRLYAMLLNGDYAPGDHLPSERELMETFGVGRPAIREGMQALERHGMVTIQHGQRPKVTMPTADGLLSQIELTAMHMLSSSSESLEHFKEARAFFEMGMVGRAARMADDEAIAILEAHLETQRQALNRDAGAFIKADMSFHTAIAGMTGNPIFSAVSQAMLNWLANFHTAMLHWAGNEHVTLDEHERILAALRERDEVTAVAEMRAHLDRARSLYSLT</sequence>
<dbReference type="InterPro" id="IPR000524">
    <property type="entry name" value="Tscrpt_reg_HTH_GntR"/>
</dbReference>
<dbReference type="InterPro" id="IPR036388">
    <property type="entry name" value="WH-like_DNA-bd_sf"/>
</dbReference>
<name>A0A1H2ZTP0_9GAMM</name>
<dbReference type="GO" id="GO:0003700">
    <property type="term" value="F:DNA-binding transcription factor activity"/>
    <property type="evidence" value="ECO:0007669"/>
    <property type="project" value="InterPro"/>
</dbReference>
<dbReference type="Gene3D" id="1.10.10.10">
    <property type="entry name" value="Winged helix-like DNA-binding domain superfamily/Winged helix DNA-binding domain"/>
    <property type="match status" value="1"/>
</dbReference>